<dbReference type="PRINTS" id="PR00111">
    <property type="entry name" value="ABHYDROLASE"/>
</dbReference>
<dbReference type="InterPro" id="IPR000639">
    <property type="entry name" value="Epox_hydrolase-like"/>
</dbReference>
<gene>
    <name evidence="1" type="ORF">QQ91_011515</name>
</gene>
<proteinExistence type="predicted"/>
<protein>
    <submittedName>
        <fullName evidence="1">Alpha/beta fold hydrolase</fullName>
    </submittedName>
</protein>
<name>A0A0C1V6A2_9CYAN</name>
<dbReference type="PRINTS" id="PR00412">
    <property type="entry name" value="EPOXHYDRLASE"/>
</dbReference>
<reference evidence="1" key="1">
    <citation type="submission" date="2014-11" db="EMBL/GenBank/DDBJ databases">
        <authorList>
            <person name="Malar M.C."/>
            <person name="Sen D."/>
            <person name="Tripathy S."/>
        </authorList>
    </citation>
    <scope>NUCLEOTIDE SEQUENCE</scope>
    <source>
        <strain evidence="1">BDU141951</strain>
    </source>
</reference>
<evidence type="ECO:0000313" key="1">
    <source>
        <dbReference type="EMBL" id="NEV67746.1"/>
    </source>
</evidence>
<organism evidence="1">
    <name type="scientific">Lyngbya confervoides BDU141951</name>
    <dbReference type="NCBI Taxonomy" id="1574623"/>
    <lineage>
        <taxon>Bacteria</taxon>
        <taxon>Bacillati</taxon>
        <taxon>Cyanobacteriota</taxon>
        <taxon>Cyanophyceae</taxon>
        <taxon>Oscillatoriophycideae</taxon>
        <taxon>Oscillatoriales</taxon>
        <taxon>Microcoleaceae</taxon>
        <taxon>Lyngbya</taxon>
    </lineage>
</organism>
<dbReference type="PANTHER" id="PTHR46438:SF12">
    <property type="entry name" value="ALPHA_BETA-HYDROLASES SUPERFAMILY PROTEIN"/>
    <property type="match status" value="1"/>
</dbReference>
<reference evidence="1" key="2">
    <citation type="journal article" date="2015" name="Genome Announc.">
        <title>Draft Genome Sequence of Filamentous Marine Cyanobacterium Lyngbya confervoides Strain BDU141951.</title>
        <authorList>
            <person name="Chandrababunaidu M.M."/>
            <person name="Sen D."/>
            <person name="Tripathy S."/>
        </authorList>
    </citation>
    <scope>NUCLEOTIDE SEQUENCE</scope>
    <source>
        <strain evidence="1">BDU141951</strain>
    </source>
</reference>
<dbReference type="SUPFAM" id="SSF53474">
    <property type="entry name" value="alpha/beta-Hydrolases"/>
    <property type="match status" value="1"/>
</dbReference>
<dbReference type="PANTHER" id="PTHR46438">
    <property type="entry name" value="ALPHA/BETA-HYDROLASES SUPERFAMILY PROTEIN"/>
    <property type="match status" value="1"/>
</dbReference>
<dbReference type="EMBL" id="JTHE02000003">
    <property type="protein sequence ID" value="NEV67746.1"/>
    <property type="molecule type" value="Genomic_DNA"/>
</dbReference>
<dbReference type="InterPro" id="IPR029058">
    <property type="entry name" value="AB_hydrolase_fold"/>
</dbReference>
<comment type="caution">
    <text evidence="1">The sequence shown here is derived from an EMBL/GenBank/DDBJ whole genome shotgun (WGS) entry which is preliminary data.</text>
</comment>
<reference evidence="1" key="3">
    <citation type="submission" date="2020-02" db="EMBL/GenBank/DDBJ databases">
        <authorList>
            <person name="Sarangi A.N."/>
            <person name="Ghosh S."/>
            <person name="Mukherjee M."/>
            <person name="Tripathy S."/>
        </authorList>
    </citation>
    <scope>NUCLEOTIDE SEQUENCE</scope>
    <source>
        <strain evidence="1">BDU141951</strain>
    </source>
</reference>
<sequence length="306" mass="33819">MSVATAVTITDCTWPWQGFPIRYQKAGTTGAPMVLIHGFGASSDHWRKNIPELAATNRVYAIDLIGFGKSVKPYPGDPVPYTFETWGQLVVDFCREVIGEPAFLVGNSIGCVVALQAATMAPDQARGVAMLDCSLRLLHDRKRATLPWYRSAPTPLFQGLLGFRPFGHFFFSRLARPKFVRNVLKQAYGREEAVTDELINFLIGPSKDEGAADVFLSFVRYSQGPLAEDLLPQMQCPVLVIWGNADPWEPIELGRAYADYPAVEDFIELDGVGHCPQDEAPELVNPLLRDWVAKHTASEAAIAESH</sequence>
<dbReference type="AlphaFoldDB" id="A0A0C1V6A2"/>
<dbReference type="GO" id="GO:0016787">
    <property type="term" value="F:hydrolase activity"/>
    <property type="evidence" value="ECO:0007669"/>
    <property type="project" value="UniProtKB-KW"/>
</dbReference>
<dbReference type="InterPro" id="IPR000073">
    <property type="entry name" value="AB_hydrolase_1"/>
</dbReference>
<accession>A0A0C1V6A2</accession>
<dbReference type="Gene3D" id="3.40.50.1820">
    <property type="entry name" value="alpha/beta hydrolase"/>
    <property type="match status" value="1"/>
</dbReference>
<dbReference type="Pfam" id="PF12697">
    <property type="entry name" value="Abhydrolase_6"/>
    <property type="match status" value="1"/>
</dbReference>
<keyword evidence="1" id="KW-0378">Hydrolase</keyword>